<protein>
    <recommendedName>
        <fullName evidence="3">ABC transporter substrate-binding protein</fullName>
    </recommendedName>
</protein>
<dbReference type="PANTHER" id="PTHR35271">
    <property type="entry name" value="ABC TRANSPORTER, SUBSTRATE-BINDING LIPOPROTEIN-RELATED"/>
    <property type="match status" value="1"/>
</dbReference>
<dbReference type="EMBL" id="JAEMHM010000007">
    <property type="protein sequence ID" value="MBJ6725010.1"/>
    <property type="molecule type" value="Genomic_DNA"/>
</dbReference>
<dbReference type="RefSeq" id="WP_199383902.1">
    <property type="nucleotide sequence ID" value="NZ_JAEMHM010000007.1"/>
</dbReference>
<name>A0A8J7JKQ9_9BACT</name>
<dbReference type="Proteomes" id="UP000636888">
    <property type="component" value="Unassembled WGS sequence"/>
</dbReference>
<comment type="caution">
    <text evidence="1">The sequence shown here is derived from an EMBL/GenBank/DDBJ whole genome shotgun (WGS) entry which is preliminary data.</text>
</comment>
<evidence type="ECO:0000313" key="2">
    <source>
        <dbReference type="Proteomes" id="UP000636888"/>
    </source>
</evidence>
<dbReference type="Pfam" id="PF04392">
    <property type="entry name" value="ABC_sub_bind"/>
    <property type="match status" value="1"/>
</dbReference>
<proteinExistence type="predicted"/>
<sequence>MLQSFRFFVALFVVAVSSLFPSLCRAVGVVVIADNQLRPVTEIVSGIKKTLKTPIRMYSPAEVKGSLATVVENENAKVVIALGKVALAEALRLPPSVPVIYDLVVVPPVVNRPNTIGFYMATPAHEYTDLIHNYLRSIRKVAVVGSRHQLNLLARGDIPQQNAFGVKNSLEFISTMRQLDSADAIILLPDSALLSNNAMDEAYLISFKKGIPLLGISEQSVKEGALLALVVDTVNVGKLIGEAAARALRYGSLTSMPPSPPHKFDMFLNAGTASRMGINLPNELVRMAKRVYQ</sequence>
<dbReference type="PANTHER" id="PTHR35271:SF1">
    <property type="entry name" value="ABC TRANSPORTER, SUBSTRATE-BINDING LIPOPROTEIN"/>
    <property type="match status" value="1"/>
</dbReference>
<reference evidence="1" key="1">
    <citation type="submission" date="2020-12" db="EMBL/GenBank/DDBJ databases">
        <title>Geomonas sp. Red875, isolated from river sediment.</title>
        <authorList>
            <person name="Xu Z."/>
            <person name="Zhang Z."/>
            <person name="Masuda Y."/>
            <person name="Itoh H."/>
            <person name="Senoo K."/>
        </authorList>
    </citation>
    <scope>NUCLEOTIDE SEQUENCE</scope>
    <source>
        <strain evidence="1">Red875</strain>
    </source>
</reference>
<accession>A0A8J7JKQ9</accession>
<dbReference type="AlphaFoldDB" id="A0A8J7JKQ9"/>
<organism evidence="1 2">
    <name type="scientific">Geomesophilobacter sediminis</name>
    <dbReference type="NCBI Taxonomy" id="2798584"/>
    <lineage>
        <taxon>Bacteria</taxon>
        <taxon>Pseudomonadati</taxon>
        <taxon>Thermodesulfobacteriota</taxon>
        <taxon>Desulfuromonadia</taxon>
        <taxon>Geobacterales</taxon>
        <taxon>Geobacteraceae</taxon>
        <taxon>Geomesophilobacter</taxon>
    </lineage>
</organism>
<gene>
    <name evidence="1" type="ORF">JFN93_09845</name>
</gene>
<keyword evidence="2" id="KW-1185">Reference proteome</keyword>
<evidence type="ECO:0008006" key="3">
    <source>
        <dbReference type="Google" id="ProtNLM"/>
    </source>
</evidence>
<dbReference type="InterPro" id="IPR007487">
    <property type="entry name" value="ABC_transpt-TYRBP-like"/>
</dbReference>
<dbReference type="Gene3D" id="3.40.50.2300">
    <property type="match status" value="2"/>
</dbReference>
<evidence type="ECO:0000313" key="1">
    <source>
        <dbReference type="EMBL" id="MBJ6725010.1"/>
    </source>
</evidence>